<dbReference type="EMBL" id="FNQP01000035">
    <property type="protein sequence ID" value="SEB09828.1"/>
    <property type="molecule type" value="Genomic_DNA"/>
</dbReference>
<evidence type="ECO:0000256" key="4">
    <source>
        <dbReference type="ARBA" id="ARBA00021247"/>
    </source>
</evidence>
<dbReference type="Pfam" id="PF09764">
    <property type="entry name" value="Nt_Gln_amidase"/>
    <property type="match status" value="1"/>
</dbReference>
<gene>
    <name evidence="9" type="ORF">SAMN05660964_03530</name>
</gene>
<dbReference type="Proteomes" id="UP000199397">
    <property type="component" value="Unassembled WGS sequence"/>
</dbReference>
<comment type="subunit">
    <text evidence="2">Monomer.</text>
</comment>
<dbReference type="GO" id="GO:0008418">
    <property type="term" value="F:protein-N-terminal asparagine amidohydrolase activity"/>
    <property type="evidence" value="ECO:0007669"/>
    <property type="project" value="InterPro"/>
</dbReference>
<evidence type="ECO:0000313" key="10">
    <source>
        <dbReference type="Proteomes" id="UP000199397"/>
    </source>
</evidence>
<organism evidence="9 10">
    <name type="scientific">Thiothrix caldifontis</name>
    <dbReference type="NCBI Taxonomy" id="525918"/>
    <lineage>
        <taxon>Bacteria</taxon>
        <taxon>Pseudomonadati</taxon>
        <taxon>Pseudomonadota</taxon>
        <taxon>Gammaproteobacteria</taxon>
        <taxon>Thiotrichales</taxon>
        <taxon>Thiotrichaceae</taxon>
        <taxon>Thiothrix</taxon>
    </lineage>
</organism>
<dbReference type="RefSeq" id="WP_093070765.1">
    <property type="nucleotide sequence ID" value="NZ_FNQP01000035.1"/>
</dbReference>
<proteinExistence type="inferred from homology"/>
<dbReference type="Gene3D" id="3.10.620.10">
    <property type="entry name" value="Protein N-terminal glutamine amidohydrolase, alpha beta roll"/>
    <property type="match status" value="1"/>
</dbReference>
<dbReference type="AlphaFoldDB" id="A0A1H4GLU2"/>
<dbReference type="GO" id="GO:0005829">
    <property type="term" value="C:cytosol"/>
    <property type="evidence" value="ECO:0007669"/>
    <property type="project" value="TreeGrafter"/>
</dbReference>
<dbReference type="EC" id="3.5.1.122" evidence="3"/>
<dbReference type="PANTHER" id="PTHR13035:SF0">
    <property type="entry name" value="PROTEIN N-TERMINAL GLUTAMINE AMIDOHYDROLASE"/>
    <property type="match status" value="1"/>
</dbReference>
<dbReference type="PANTHER" id="PTHR13035">
    <property type="entry name" value="PROTEIN N-TERMINAL GLUTAMINE AMIDOHYDROLASE"/>
    <property type="match status" value="1"/>
</dbReference>
<comment type="similarity">
    <text evidence="1">Belongs to the NTAQ1 family.</text>
</comment>
<evidence type="ECO:0000256" key="3">
    <source>
        <dbReference type="ARBA" id="ARBA00012718"/>
    </source>
</evidence>
<dbReference type="STRING" id="525918.SAMN05660964_03530"/>
<evidence type="ECO:0000256" key="1">
    <source>
        <dbReference type="ARBA" id="ARBA00008985"/>
    </source>
</evidence>
<feature type="domain" description="Protein N-terminal glutamine amidohydrolase alpha beta roll" evidence="8">
    <location>
        <begin position="11"/>
        <end position="175"/>
    </location>
</feature>
<evidence type="ECO:0000256" key="7">
    <source>
        <dbReference type="ARBA" id="ARBA00048768"/>
    </source>
</evidence>
<evidence type="ECO:0000256" key="5">
    <source>
        <dbReference type="ARBA" id="ARBA00022801"/>
    </source>
</evidence>
<keyword evidence="5" id="KW-0378">Hydrolase</keyword>
<reference evidence="9 10" key="1">
    <citation type="submission" date="2016-10" db="EMBL/GenBank/DDBJ databases">
        <authorList>
            <person name="de Groot N.N."/>
        </authorList>
    </citation>
    <scope>NUCLEOTIDE SEQUENCE [LARGE SCALE GENOMIC DNA]</scope>
    <source>
        <strain evidence="9 10">DSM 21228</strain>
    </source>
</reference>
<dbReference type="InterPro" id="IPR023128">
    <property type="entry name" value="Prot_N_Gln_amidohydro_ab_roll"/>
</dbReference>
<dbReference type="InterPro" id="IPR039733">
    <property type="entry name" value="NTAQ1"/>
</dbReference>
<accession>A0A1H4GLU2</accession>
<evidence type="ECO:0000259" key="8">
    <source>
        <dbReference type="Pfam" id="PF09764"/>
    </source>
</evidence>
<protein>
    <recommendedName>
        <fullName evidence="4">Protein N-terminal glutamine amidohydrolase</fullName>
        <ecNumber evidence="3">3.5.1.122</ecNumber>
    </recommendedName>
    <alternativeName>
        <fullName evidence="6">Protein NH2-terminal glutamine deamidase</fullName>
    </alternativeName>
</protein>
<dbReference type="OrthoDB" id="823442at2"/>
<sequence length="184" mass="21600">MKLPEREHYRYQSRYCEENIWHLCQQPEFRHSEVVVMAATGRFFPILCQRSASTPTEPLLWDYHVVLLWHAAPDVRYLLDFDTTLPFCTPVADYFRQAFLDESVLKPRFVPLFRVMPSVEYAEKLLSDRRHMRDANGWLAEPPPWPPTSVTDSNLHKFTDMSDADYGQILTAAQVLMHTGKLRQ</sequence>
<dbReference type="InterPro" id="IPR037132">
    <property type="entry name" value="N_Gln_amidohydro_ab_roll_sf"/>
</dbReference>
<evidence type="ECO:0000313" key="9">
    <source>
        <dbReference type="EMBL" id="SEB09828.1"/>
    </source>
</evidence>
<evidence type="ECO:0000256" key="2">
    <source>
        <dbReference type="ARBA" id="ARBA00011245"/>
    </source>
</evidence>
<comment type="catalytic activity">
    <reaction evidence="7">
        <text>N-terminal L-glutaminyl-[protein] + H2O = N-terminal L-glutamyl-[protein] + NH4(+)</text>
        <dbReference type="Rhea" id="RHEA:50680"/>
        <dbReference type="Rhea" id="RHEA-COMP:12668"/>
        <dbReference type="Rhea" id="RHEA-COMP:12777"/>
        <dbReference type="ChEBI" id="CHEBI:15377"/>
        <dbReference type="ChEBI" id="CHEBI:28938"/>
        <dbReference type="ChEBI" id="CHEBI:64721"/>
        <dbReference type="ChEBI" id="CHEBI:64722"/>
        <dbReference type="EC" id="3.5.1.122"/>
    </reaction>
</comment>
<evidence type="ECO:0000256" key="6">
    <source>
        <dbReference type="ARBA" id="ARBA00029677"/>
    </source>
</evidence>
<keyword evidence="10" id="KW-1185">Reference proteome</keyword>
<dbReference type="GO" id="GO:0070773">
    <property type="term" value="F:protein-N-terminal glutamine amidohydrolase activity"/>
    <property type="evidence" value="ECO:0007669"/>
    <property type="project" value="UniProtKB-EC"/>
</dbReference>
<name>A0A1H4GLU2_9GAMM</name>